<proteinExistence type="predicted"/>
<feature type="transmembrane region" description="Helical" evidence="1">
    <location>
        <begin position="24"/>
        <end position="42"/>
    </location>
</feature>
<keyword evidence="1" id="KW-0472">Membrane</keyword>
<protein>
    <submittedName>
        <fullName evidence="2">Uncharacterized protein</fullName>
    </submittedName>
</protein>
<dbReference type="Proteomes" id="UP001286456">
    <property type="component" value="Unassembled WGS sequence"/>
</dbReference>
<keyword evidence="1" id="KW-1133">Transmembrane helix</keyword>
<keyword evidence="3" id="KW-1185">Reference proteome</keyword>
<dbReference type="EMBL" id="JAUEPO010000002">
    <property type="protein sequence ID" value="KAK3332460.1"/>
    <property type="molecule type" value="Genomic_DNA"/>
</dbReference>
<comment type="caution">
    <text evidence="2">The sequence shown here is derived from an EMBL/GenBank/DDBJ whole genome shotgun (WGS) entry which is preliminary data.</text>
</comment>
<evidence type="ECO:0000256" key="1">
    <source>
        <dbReference type="SAM" id="Phobius"/>
    </source>
</evidence>
<reference evidence="2" key="2">
    <citation type="submission" date="2023-06" db="EMBL/GenBank/DDBJ databases">
        <authorList>
            <consortium name="Lawrence Berkeley National Laboratory"/>
            <person name="Haridas S."/>
            <person name="Hensen N."/>
            <person name="Bonometti L."/>
            <person name="Westerberg I."/>
            <person name="Brannstrom I.O."/>
            <person name="Guillou S."/>
            <person name="Cros-Aarteil S."/>
            <person name="Calhoun S."/>
            <person name="Kuo A."/>
            <person name="Mondo S."/>
            <person name="Pangilinan J."/>
            <person name="Riley R."/>
            <person name="Labutti K."/>
            <person name="Andreopoulos B."/>
            <person name="Lipzen A."/>
            <person name="Chen C."/>
            <person name="Yanf M."/>
            <person name="Daum C."/>
            <person name="Ng V."/>
            <person name="Clum A."/>
            <person name="Steindorff A."/>
            <person name="Ohm R."/>
            <person name="Martin F."/>
            <person name="Silar P."/>
            <person name="Natvig D."/>
            <person name="Lalanne C."/>
            <person name="Gautier V."/>
            <person name="Ament-Velasquez S.L."/>
            <person name="Kruys A."/>
            <person name="Hutchinson M.I."/>
            <person name="Powell A.J."/>
            <person name="Barry K."/>
            <person name="Miller A.N."/>
            <person name="Grigoriev I.V."/>
            <person name="Debuchy R."/>
            <person name="Gladieux P."/>
            <person name="Thoren M.H."/>
            <person name="Johannesson H."/>
        </authorList>
    </citation>
    <scope>NUCLEOTIDE SEQUENCE</scope>
    <source>
        <strain evidence="2">SMH4131-1</strain>
    </source>
</reference>
<keyword evidence="1" id="KW-0812">Transmembrane</keyword>
<reference evidence="2" key="1">
    <citation type="journal article" date="2023" name="Mol. Phylogenet. Evol.">
        <title>Genome-scale phylogeny and comparative genomics of the fungal order Sordariales.</title>
        <authorList>
            <person name="Hensen N."/>
            <person name="Bonometti L."/>
            <person name="Westerberg I."/>
            <person name="Brannstrom I.O."/>
            <person name="Guillou S."/>
            <person name="Cros-Aarteil S."/>
            <person name="Calhoun S."/>
            <person name="Haridas S."/>
            <person name="Kuo A."/>
            <person name="Mondo S."/>
            <person name="Pangilinan J."/>
            <person name="Riley R."/>
            <person name="LaButti K."/>
            <person name="Andreopoulos B."/>
            <person name="Lipzen A."/>
            <person name="Chen C."/>
            <person name="Yan M."/>
            <person name="Daum C."/>
            <person name="Ng V."/>
            <person name="Clum A."/>
            <person name="Steindorff A."/>
            <person name="Ohm R.A."/>
            <person name="Martin F."/>
            <person name="Silar P."/>
            <person name="Natvig D.O."/>
            <person name="Lalanne C."/>
            <person name="Gautier V."/>
            <person name="Ament-Velasquez S.L."/>
            <person name="Kruys A."/>
            <person name="Hutchinson M.I."/>
            <person name="Powell A.J."/>
            <person name="Barry K."/>
            <person name="Miller A.N."/>
            <person name="Grigoriev I.V."/>
            <person name="Debuchy R."/>
            <person name="Gladieux P."/>
            <person name="Hiltunen Thoren M."/>
            <person name="Johannesson H."/>
        </authorList>
    </citation>
    <scope>NUCLEOTIDE SEQUENCE</scope>
    <source>
        <strain evidence="2">SMH4131-1</strain>
    </source>
</reference>
<gene>
    <name evidence="2" type="ORF">B0T19DRAFT_415726</name>
</gene>
<name>A0AAE0IWQ6_9PEZI</name>
<sequence length="181" mass="21058">MNTYLTQLSAATRSSTSNMPTRPFPYTLIIDIFLYLMYLPGFPQLQPTRMTQGSQTSRFIWTELMYIAIGQWCFIQAHCSSNVLCAGKMSSMYCVKGAVCSRLWFQWWLGSRRFVIPASSEWAEVTEDTEDSQKYPVHYTNTFAPVMRRVLLVSRRGEPALLFRYFSRPIGARISVQMYYF</sequence>
<evidence type="ECO:0000313" key="2">
    <source>
        <dbReference type="EMBL" id="KAK3332460.1"/>
    </source>
</evidence>
<evidence type="ECO:0000313" key="3">
    <source>
        <dbReference type="Proteomes" id="UP001286456"/>
    </source>
</evidence>
<organism evidence="2 3">
    <name type="scientific">Cercophora scortea</name>
    <dbReference type="NCBI Taxonomy" id="314031"/>
    <lineage>
        <taxon>Eukaryota</taxon>
        <taxon>Fungi</taxon>
        <taxon>Dikarya</taxon>
        <taxon>Ascomycota</taxon>
        <taxon>Pezizomycotina</taxon>
        <taxon>Sordariomycetes</taxon>
        <taxon>Sordariomycetidae</taxon>
        <taxon>Sordariales</taxon>
        <taxon>Lasiosphaeriaceae</taxon>
        <taxon>Cercophora</taxon>
    </lineage>
</organism>
<dbReference type="AlphaFoldDB" id="A0AAE0IWQ6"/>
<accession>A0AAE0IWQ6</accession>